<dbReference type="Gene3D" id="3.40.1350.60">
    <property type="match status" value="1"/>
</dbReference>
<dbReference type="PANTHER" id="PTHR30545">
    <property type="entry name" value="SUGAR FERMENTATION STIMULATION PROTEIN A"/>
    <property type="match status" value="1"/>
</dbReference>
<name>A0A1C3UML2_9HYPH</name>
<protein>
    <recommendedName>
        <fullName evidence="1">Sugar fermentation stimulation protein homolog</fullName>
    </recommendedName>
</protein>
<dbReference type="NCBIfam" id="TIGR00230">
    <property type="entry name" value="sfsA"/>
    <property type="match status" value="1"/>
</dbReference>
<dbReference type="InterPro" id="IPR041465">
    <property type="entry name" value="SfsA_N"/>
</dbReference>
<dbReference type="Proteomes" id="UP000199435">
    <property type="component" value="Unassembled WGS sequence"/>
</dbReference>
<dbReference type="CDD" id="cd22359">
    <property type="entry name" value="SfsA-like_bacterial"/>
    <property type="match status" value="1"/>
</dbReference>
<dbReference type="RefSeq" id="WP_092845105.1">
    <property type="nucleotide sequence ID" value="NZ_FMAH01000004.1"/>
</dbReference>
<dbReference type="AlphaFoldDB" id="A0A1C3UML2"/>
<evidence type="ECO:0000259" key="3">
    <source>
        <dbReference type="Pfam" id="PF17746"/>
    </source>
</evidence>
<dbReference type="PANTHER" id="PTHR30545:SF2">
    <property type="entry name" value="SUGAR FERMENTATION STIMULATION PROTEIN A"/>
    <property type="match status" value="1"/>
</dbReference>
<dbReference type="InterPro" id="IPR005224">
    <property type="entry name" value="SfsA"/>
</dbReference>
<evidence type="ECO:0000256" key="1">
    <source>
        <dbReference type="HAMAP-Rule" id="MF_00095"/>
    </source>
</evidence>
<keyword evidence="5" id="KW-1185">Reference proteome</keyword>
<dbReference type="GO" id="GO:0003677">
    <property type="term" value="F:DNA binding"/>
    <property type="evidence" value="ECO:0007669"/>
    <property type="project" value="InterPro"/>
</dbReference>
<feature type="domain" description="SfsA N-terminal OB" evidence="3">
    <location>
        <begin position="13"/>
        <end position="79"/>
    </location>
</feature>
<comment type="similarity">
    <text evidence="1">Belongs to the SfsA family.</text>
</comment>
<dbReference type="STRING" id="411945.GA0061102_1004219"/>
<dbReference type="Pfam" id="PF17746">
    <property type="entry name" value="SfsA_N"/>
    <property type="match status" value="1"/>
</dbReference>
<gene>
    <name evidence="1" type="primary">sfsA</name>
    <name evidence="4" type="ORF">GA0061102_1004219</name>
</gene>
<sequence>MLFPSPLVPARLIARYKRFLFDAELEDGTFITGSCPNTGSMLGLTSPGSRIWLSEHEGAKRKYRHVFELIEADGTTVGVNTAMPNRIAAEAIALGQISDLGDYTTVKREQNYGRNSRIDLLLTDPLRTTTYVEVKNVHFMRRPGLAEFPDTATARGAKHLEELGDMVEAGHRAVMLFVIQRNDCDRFRICGDLDPVYAKAYDRALARGVEVYALKCRVSPMEIAPAGLIPIDEPGIAALDTSIKISAEG</sequence>
<dbReference type="Pfam" id="PF03749">
    <property type="entry name" value="SfsA"/>
    <property type="match status" value="1"/>
</dbReference>
<dbReference type="EMBL" id="FMAH01000004">
    <property type="protein sequence ID" value="SCB16713.1"/>
    <property type="molecule type" value="Genomic_DNA"/>
</dbReference>
<reference evidence="5" key="1">
    <citation type="submission" date="2016-08" db="EMBL/GenBank/DDBJ databases">
        <authorList>
            <person name="Varghese N."/>
            <person name="Submissions Spin"/>
        </authorList>
    </citation>
    <scope>NUCLEOTIDE SEQUENCE [LARGE SCALE GENOMIC DNA]</scope>
    <source>
        <strain evidence="5">HAMBI 2971</strain>
    </source>
</reference>
<dbReference type="HAMAP" id="MF_00095">
    <property type="entry name" value="SfsA"/>
    <property type="match status" value="1"/>
</dbReference>
<feature type="domain" description="Sugar fermentation stimulation protein C-terminal" evidence="2">
    <location>
        <begin position="83"/>
        <end position="220"/>
    </location>
</feature>
<evidence type="ECO:0000313" key="4">
    <source>
        <dbReference type="EMBL" id="SCB16713.1"/>
    </source>
</evidence>
<accession>A0A1C3UML2</accession>
<dbReference type="Gene3D" id="2.40.50.580">
    <property type="match status" value="1"/>
</dbReference>
<evidence type="ECO:0000313" key="5">
    <source>
        <dbReference type="Proteomes" id="UP000199435"/>
    </source>
</evidence>
<dbReference type="OrthoDB" id="9802365at2"/>
<proteinExistence type="inferred from homology"/>
<dbReference type="InterPro" id="IPR040452">
    <property type="entry name" value="SfsA_C"/>
</dbReference>
<evidence type="ECO:0000259" key="2">
    <source>
        <dbReference type="Pfam" id="PF03749"/>
    </source>
</evidence>
<organism evidence="4 5">
    <name type="scientific">Rhizobium miluonense</name>
    <dbReference type="NCBI Taxonomy" id="411945"/>
    <lineage>
        <taxon>Bacteria</taxon>
        <taxon>Pseudomonadati</taxon>
        <taxon>Pseudomonadota</taxon>
        <taxon>Alphaproteobacteria</taxon>
        <taxon>Hyphomicrobiales</taxon>
        <taxon>Rhizobiaceae</taxon>
        <taxon>Rhizobium/Agrobacterium group</taxon>
        <taxon>Rhizobium</taxon>
    </lineage>
</organism>